<sequence>MERRHYEDSFLFEDFNIKSTEYIHQKYVNLFYVGYSFRKIVTNYIFPVNTLGKLYINLRIKKSNATIETENELSNFIEREYNDYYHDPNPCSDSMRGYHTDLMNDARIIADQRWGVNPDDEDKIKKKEKYLIHSFFLGYPPIKCKEVNIGNHRCVKYEEGNVYYKYDLKRVYNIIISGGFYLSVEFWYKLDSSYTNKKLLNWVSNADAKFEKEMLERLELSNYIDSCLNSAEEQLRGNGVK</sequence>
<protein>
    <submittedName>
        <fullName evidence="1">Mg-dependent DNase</fullName>
    </submittedName>
</protein>
<gene>
    <name evidence="1" type="ORF">AL538_21675</name>
</gene>
<name>A0ABM5Y6M2_VIBHA</name>
<dbReference type="EMBL" id="CP014039">
    <property type="protein sequence ID" value="AMG01417.1"/>
    <property type="molecule type" value="Genomic_DNA"/>
</dbReference>
<evidence type="ECO:0000313" key="1">
    <source>
        <dbReference type="EMBL" id="AMG01417.1"/>
    </source>
</evidence>
<accession>A0ABM5Y6M2</accession>
<reference evidence="1" key="1">
    <citation type="submission" date="2018-01" db="EMBL/GenBank/DDBJ databases">
        <title>FDA dAtabase for Regulatory Grade micrObial Sequences (FDA-ARGOS): Supporting development and validation of Infectious Disease Dx tests.</title>
        <authorList>
            <person name="Hoffmann M."/>
            <person name="Allard M."/>
            <person name="Evans P."/>
            <person name="Brown E."/>
            <person name="Tallon L."/>
            <person name="Sadzewicz L."/>
            <person name="Sengamalay N."/>
            <person name="Ott S."/>
            <person name="Godinez A."/>
            <person name="Nagaraj S."/>
            <person name="Vyas G."/>
            <person name="Aluvathingal J."/>
            <person name="Nadendla S."/>
            <person name="Geyer C."/>
            <person name="Sichtig H."/>
        </authorList>
    </citation>
    <scope>NUCLEOTIDE SEQUENCE</scope>
    <source>
        <strain evidence="1">FDAARGOS_107</strain>
    </source>
</reference>
<dbReference type="Proteomes" id="UP000067422">
    <property type="component" value="Chromosome 2"/>
</dbReference>
<keyword evidence="2" id="KW-1185">Reference proteome</keyword>
<organism evidence="1 2">
    <name type="scientific">Vibrio harveyi</name>
    <name type="common">Beneckea harveyi</name>
    <dbReference type="NCBI Taxonomy" id="669"/>
    <lineage>
        <taxon>Bacteria</taxon>
        <taxon>Pseudomonadati</taxon>
        <taxon>Pseudomonadota</taxon>
        <taxon>Gammaproteobacteria</taxon>
        <taxon>Vibrionales</taxon>
        <taxon>Vibrionaceae</taxon>
        <taxon>Vibrio</taxon>
    </lineage>
</organism>
<proteinExistence type="predicted"/>
<evidence type="ECO:0000313" key="2">
    <source>
        <dbReference type="Proteomes" id="UP000067422"/>
    </source>
</evidence>